<dbReference type="PANTHER" id="PTHR30282:SF0">
    <property type="entry name" value="P-AMINOBENZOYL-GLUTAMATE TRANSPORT PROTEIN"/>
    <property type="match status" value="1"/>
</dbReference>
<feature type="transmembrane region" description="Helical" evidence="1">
    <location>
        <begin position="350"/>
        <end position="370"/>
    </location>
</feature>
<accession>G7V8K4</accession>
<feature type="transmembrane region" description="Helical" evidence="1">
    <location>
        <begin position="210"/>
        <end position="233"/>
    </location>
</feature>
<feature type="transmembrane region" description="Helical" evidence="1">
    <location>
        <begin position="454"/>
        <end position="471"/>
    </location>
</feature>
<dbReference type="Pfam" id="PF03806">
    <property type="entry name" value="ABG_transport"/>
    <property type="match status" value="1"/>
</dbReference>
<name>G7V8K4_THELD</name>
<feature type="transmembrane region" description="Helical" evidence="1">
    <location>
        <begin position="390"/>
        <end position="412"/>
    </location>
</feature>
<evidence type="ECO:0000256" key="1">
    <source>
        <dbReference type="SAM" id="Phobius"/>
    </source>
</evidence>
<keyword evidence="1" id="KW-0812">Transmembrane</keyword>
<feature type="transmembrane region" description="Helical" evidence="1">
    <location>
        <begin position="121"/>
        <end position="153"/>
    </location>
</feature>
<keyword evidence="3" id="KW-1185">Reference proteome</keyword>
<feature type="transmembrane region" description="Helical" evidence="1">
    <location>
        <begin position="275"/>
        <end position="297"/>
    </location>
</feature>
<dbReference type="STRING" id="580340.Tlie_1743"/>
<keyword evidence="1" id="KW-1133">Transmembrane helix</keyword>
<dbReference type="EMBL" id="CP003096">
    <property type="protein sequence ID" value="AER67465.1"/>
    <property type="molecule type" value="Genomic_DNA"/>
</dbReference>
<evidence type="ECO:0000313" key="2">
    <source>
        <dbReference type="EMBL" id="AER67465.1"/>
    </source>
</evidence>
<feature type="transmembrane region" description="Helical" evidence="1">
    <location>
        <begin position="419"/>
        <end position="434"/>
    </location>
</feature>
<dbReference type="AlphaFoldDB" id="G7V8K4"/>
<dbReference type="Proteomes" id="UP000005868">
    <property type="component" value="Chromosome"/>
</dbReference>
<dbReference type="InterPro" id="IPR004697">
    <property type="entry name" value="AbgT"/>
</dbReference>
<reference evidence="3" key="1">
    <citation type="submission" date="2011-10" db="EMBL/GenBank/DDBJ databases">
        <title>The complete genome of chromosome of Thermovirga lienii DSM 17291.</title>
        <authorList>
            <consortium name="US DOE Joint Genome Institute (JGI-PGF)"/>
            <person name="Lucas S."/>
            <person name="Copeland A."/>
            <person name="Lapidus A."/>
            <person name="Glavina del Rio T."/>
            <person name="Dalin E."/>
            <person name="Tice H."/>
            <person name="Bruce D."/>
            <person name="Goodwin L."/>
            <person name="Pitluck S."/>
            <person name="Peters L."/>
            <person name="Mikhailova N."/>
            <person name="Saunders E."/>
            <person name="Kyrpides N."/>
            <person name="Mavromatis K."/>
            <person name="Ivanova N."/>
            <person name="Last F.I."/>
            <person name="Brettin T."/>
            <person name="Detter J.C."/>
            <person name="Han C."/>
            <person name="Larimer F."/>
            <person name="Land M."/>
            <person name="Hauser L."/>
            <person name="Markowitz V."/>
            <person name="Cheng J.-F."/>
            <person name="Hugenholtz P."/>
            <person name="Woyke T."/>
            <person name="Wu D."/>
            <person name="Spring S."/>
            <person name="Schroeder M."/>
            <person name="Brambilla E.-M."/>
            <person name="Klenk H.-P."/>
            <person name="Eisen J.A."/>
        </authorList>
    </citation>
    <scope>NUCLEOTIDE SEQUENCE [LARGE SCALE GENOMIC DNA]</scope>
    <source>
        <strain evidence="3">ATCC BAA-1197 / DSM 17291 / Cas60314</strain>
    </source>
</reference>
<dbReference type="KEGG" id="tli:Tlie_1743"/>
<feature type="transmembrane region" description="Helical" evidence="1">
    <location>
        <begin position="309"/>
        <end position="329"/>
    </location>
</feature>
<protein>
    <submittedName>
        <fullName evidence="2">AbgT transporter</fullName>
    </submittedName>
</protein>
<organism evidence="2 3">
    <name type="scientific">Thermovirga lienii (strain ATCC BAA-1197 / DSM 17291 / Cas60314)</name>
    <dbReference type="NCBI Taxonomy" id="580340"/>
    <lineage>
        <taxon>Bacteria</taxon>
        <taxon>Thermotogati</taxon>
        <taxon>Synergistota</taxon>
        <taxon>Synergistia</taxon>
        <taxon>Synergistales</taxon>
        <taxon>Thermovirgaceae</taxon>
        <taxon>Thermovirga</taxon>
    </lineage>
</organism>
<reference evidence="2 3" key="2">
    <citation type="journal article" date="2012" name="Stand. Genomic Sci.">
        <title>Genome sequence of the moderately thermophilic, amino-acid-degrading and sulfur-reducing bacterium Thermovirga lienii type strain (Cas60314(T)).</title>
        <authorList>
            <person name="Goker M."/>
            <person name="Saunders E."/>
            <person name="Lapidus A."/>
            <person name="Nolan M."/>
            <person name="Lucas S."/>
            <person name="Hammon N."/>
            <person name="Deshpande S."/>
            <person name="Cheng J.F."/>
            <person name="Han C."/>
            <person name="Tapia R."/>
            <person name="Goodwin L.A."/>
            <person name="Pitluck S."/>
            <person name="Liolios K."/>
            <person name="Mavromatis K."/>
            <person name="Pagani I."/>
            <person name="Ivanova N."/>
            <person name="Mikhailova N."/>
            <person name="Pati A."/>
            <person name="Chen A."/>
            <person name="Palaniappan K."/>
            <person name="Land M."/>
            <person name="Chang Y.J."/>
            <person name="Jeffries C.D."/>
            <person name="Brambilla E.M."/>
            <person name="Rohde M."/>
            <person name="Spring S."/>
            <person name="Detter J.C."/>
            <person name="Woyke T."/>
            <person name="Bristow J."/>
            <person name="Eisen J.A."/>
            <person name="Markowitz V."/>
            <person name="Hugenholtz P."/>
            <person name="Kyrpides N.C."/>
            <person name="Klenk H.P."/>
        </authorList>
    </citation>
    <scope>NUCLEOTIDE SEQUENCE [LARGE SCALE GENOMIC DNA]</scope>
    <source>
        <strain evidence="3">ATCC BAA-1197 / DSM 17291 / Cas60314</strain>
    </source>
</reference>
<feature type="transmembrane region" description="Helical" evidence="1">
    <location>
        <begin position="82"/>
        <end position="101"/>
    </location>
</feature>
<evidence type="ECO:0000313" key="3">
    <source>
        <dbReference type="Proteomes" id="UP000005868"/>
    </source>
</evidence>
<dbReference type="eggNOG" id="COG2978">
    <property type="taxonomic scope" value="Bacteria"/>
</dbReference>
<feature type="transmembrane region" description="Helical" evidence="1">
    <location>
        <begin position="483"/>
        <end position="505"/>
    </location>
</feature>
<dbReference type="OrthoDB" id="3314392at2"/>
<sequence>MVQEKEKHGFLYRIIKGIEVAGNKLPHPFWLFMGLWVLVYILSAVFAGAQVVKPGTDKTIQIINLISREGLDWQLTSLVKNFSSFPPLGLVLVMMIGLGVTTKSGFLEALMKSIAKVPEKFLIFAVFLFGICGNLASDAAIVIVPPLTGALFFSMRKNPIFGLVLGYGAVCAGFTANLFIAGTDVLLSGISTTAYQIVVPGGEVYPTANYYFMVISTLVISALGAIFVSKFLMPSFGAWDKKFDTCDAALEMHGSQDSTKGFALTQEESKAFKSALWFTLLYWAVMLAMVLIPGGPLRDPAKNTIIPSPFIKGMVPLMLLYFILVGVVYGRKAGTIKTAKDMIDSMVSSVGHMASYIVIILPIANFIAAFKKSNMAIVMAVKLAGWLQDMGLTGFGLLIAIILLSTFVNLFVTSGSTKWAFMAPVIIPMLYYLNYSPQLAQLLYRIGDSSTNSITPMMPYFPILLGFAARYDKEAGIGTIVSLGIPISLFFMAVWIVLLAIWYFLGLPLGPGAGIFVN</sequence>
<proteinExistence type="predicted"/>
<feature type="transmembrane region" description="Helical" evidence="1">
    <location>
        <begin position="160"/>
        <end position="180"/>
    </location>
</feature>
<keyword evidence="1" id="KW-0472">Membrane</keyword>
<gene>
    <name evidence="2" type="ordered locus">Tlie_1743</name>
</gene>
<feature type="transmembrane region" description="Helical" evidence="1">
    <location>
        <begin position="29"/>
        <end position="52"/>
    </location>
</feature>
<dbReference type="PANTHER" id="PTHR30282">
    <property type="entry name" value="P-AMINOBENZOYL GLUTAMATE TRANSPORTER"/>
    <property type="match status" value="1"/>
</dbReference>
<dbReference type="GO" id="GO:1902604">
    <property type="term" value="P:p-aminobenzoyl-glutamate transmembrane transport"/>
    <property type="evidence" value="ECO:0007669"/>
    <property type="project" value="InterPro"/>
</dbReference>
<dbReference type="HOGENOM" id="CLU_040132_0_0_0"/>
<dbReference type="GO" id="GO:0015558">
    <property type="term" value="F:secondary active p-aminobenzoyl-glutamate transmembrane transporter activity"/>
    <property type="evidence" value="ECO:0007669"/>
    <property type="project" value="InterPro"/>
</dbReference>